<dbReference type="Pfam" id="PF01663">
    <property type="entry name" value="Phosphodiest"/>
    <property type="match status" value="1"/>
</dbReference>
<sequence length="370" mass="38430">MPGSISDILPSAAALLGFPGAADPLGLRDRIGEVPRVAVVLLDGLGYHLLPELTQDAPLLASVLAGDTGELAELSCTFPSTTPTSLVSLGTGAAPGEHGVLGFTVNVPGTDRVLTHIFWGDDPAPTAWQPVPTWFQRLRAAGVDSRAVLPELFIGSGLTESAYRGAEFLSVARGEDYGQRLAAELASPGLVYGYTAALDHAAHVSGIGSEHWHAAATKVDALLRQLVDALPDDAVLLVTADHGGLNVPESARIDLDADPVLAAGIRVVAGEPRVRYLHTEPGATADVLAAWTERLAGRALVQSREQAVASGVFGPMRDDHLARIGDVVVTCTGDTAILATAHEPPQTAQLVGFHGGLTPVETAIPLITLR</sequence>
<dbReference type="InterPro" id="IPR017850">
    <property type="entry name" value="Alkaline_phosphatase_core_sf"/>
</dbReference>
<dbReference type="PANTHER" id="PTHR10151">
    <property type="entry name" value="ECTONUCLEOTIDE PYROPHOSPHATASE/PHOSPHODIESTERASE"/>
    <property type="match status" value="1"/>
</dbReference>
<reference evidence="1 2" key="1">
    <citation type="submission" date="2023-08" db="EMBL/GenBank/DDBJ databases">
        <authorList>
            <person name="Folkvardsen B D."/>
            <person name="Norman A."/>
        </authorList>
    </citation>
    <scope>NUCLEOTIDE SEQUENCE [LARGE SCALE GENOMIC DNA]</scope>
    <source>
        <strain evidence="1 2">Mu0083</strain>
    </source>
</reference>
<name>A0ABN9MR31_9MYCO</name>
<organism evidence="1 2">
    <name type="scientific">[Mycobacterium] kokjensenii</name>
    <dbReference type="NCBI Taxonomy" id="3064287"/>
    <lineage>
        <taxon>Bacteria</taxon>
        <taxon>Bacillati</taxon>
        <taxon>Actinomycetota</taxon>
        <taxon>Actinomycetes</taxon>
        <taxon>Mycobacteriales</taxon>
        <taxon>Mycobacteriaceae</taxon>
        <taxon>Mycolicibacter</taxon>
    </lineage>
</organism>
<accession>A0ABN9MR31</accession>
<dbReference type="Gene3D" id="3.40.720.10">
    <property type="entry name" value="Alkaline Phosphatase, subunit A"/>
    <property type="match status" value="1"/>
</dbReference>
<dbReference type="Proteomes" id="UP001190336">
    <property type="component" value="Chromosome"/>
</dbReference>
<dbReference type="SUPFAM" id="SSF53649">
    <property type="entry name" value="Alkaline phosphatase-like"/>
    <property type="match status" value="1"/>
</dbReference>
<proteinExistence type="predicted"/>
<dbReference type="InterPro" id="IPR002591">
    <property type="entry name" value="Phosphodiest/P_Trfase"/>
</dbReference>
<gene>
    <name evidence="1" type="ORF">MU0083_000321</name>
</gene>
<dbReference type="RefSeq" id="WP_308474966.1">
    <property type="nucleotide sequence ID" value="NZ_OY726394.1"/>
</dbReference>
<evidence type="ECO:0000313" key="2">
    <source>
        <dbReference type="Proteomes" id="UP001190336"/>
    </source>
</evidence>
<protein>
    <submittedName>
        <fullName evidence="1">Alkaline phosphatase family protein</fullName>
    </submittedName>
</protein>
<evidence type="ECO:0000313" key="1">
    <source>
        <dbReference type="EMBL" id="CAJ1493445.1"/>
    </source>
</evidence>
<dbReference type="EMBL" id="OY726394">
    <property type="protein sequence ID" value="CAJ1493445.1"/>
    <property type="molecule type" value="Genomic_DNA"/>
</dbReference>
<dbReference type="PANTHER" id="PTHR10151:SF120">
    <property type="entry name" value="BIS(5'-ADENOSYL)-TRIPHOSPHATASE"/>
    <property type="match status" value="1"/>
</dbReference>
<keyword evidence="2" id="KW-1185">Reference proteome</keyword>